<protein>
    <recommendedName>
        <fullName evidence="2">Histone H2A</fullName>
    </recommendedName>
</protein>
<dbReference type="InterPro" id="IPR007125">
    <property type="entry name" value="H2A/H2B/H3"/>
</dbReference>
<dbReference type="Pfam" id="PF00125">
    <property type="entry name" value="Histone"/>
    <property type="match status" value="1"/>
</dbReference>
<dbReference type="eggNOG" id="KOG1757">
    <property type="taxonomic scope" value="Eukaryota"/>
</dbReference>
<dbReference type="PRINTS" id="PR00620">
    <property type="entry name" value="HISTONEH2A"/>
</dbReference>
<evidence type="ECO:0000313" key="4">
    <source>
        <dbReference type="EMBL" id="EON65823.1"/>
    </source>
</evidence>
<evidence type="ECO:0000313" key="5">
    <source>
        <dbReference type="Proteomes" id="UP000016924"/>
    </source>
</evidence>
<dbReference type="HOGENOM" id="CLU_2512545_0_0_1"/>
<keyword evidence="2" id="KW-0238">DNA-binding</keyword>
<dbReference type="Proteomes" id="UP000016924">
    <property type="component" value="Unassembled WGS sequence"/>
</dbReference>
<organism evidence="4 5">
    <name type="scientific">Coniosporium apollinis (strain CBS 100218)</name>
    <name type="common">Rock-inhabiting black yeast</name>
    <dbReference type="NCBI Taxonomy" id="1168221"/>
    <lineage>
        <taxon>Eukaryota</taxon>
        <taxon>Fungi</taxon>
        <taxon>Dikarya</taxon>
        <taxon>Ascomycota</taxon>
        <taxon>Pezizomycotina</taxon>
        <taxon>Dothideomycetes</taxon>
        <taxon>Dothideomycetes incertae sedis</taxon>
        <taxon>Coniosporium</taxon>
    </lineage>
</organism>
<gene>
    <name evidence="4" type="ORF">W97_05065</name>
</gene>
<comment type="similarity">
    <text evidence="1 2">Belongs to the histone H2A family.</text>
</comment>
<dbReference type="OrthoDB" id="9421954at2759"/>
<sequence>MAPNKSRSRADERLQFPCSRIKRHLRNITRNRTHISAKASIYLTTALEYLTAEVLELAGIMPMDLNNVDGSLIQRQLCSWRSSHF</sequence>
<dbReference type="InterPro" id="IPR002119">
    <property type="entry name" value="Histone_H2A"/>
</dbReference>
<dbReference type="GO" id="GO:0030527">
    <property type="term" value="F:structural constituent of chromatin"/>
    <property type="evidence" value="ECO:0007669"/>
    <property type="project" value="InterPro"/>
</dbReference>
<proteinExistence type="inferred from homology"/>
<evidence type="ECO:0000256" key="1">
    <source>
        <dbReference type="ARBA" id="ARBA00010691"/>
    </source>
</evidence>
<dbReference type="GO" id="GO:0003677">
    <property type="term" value="F:DNA binding"/>
    <property type="evidence" value="ECO:0007669"/>
    <property type="project" value="UniProtKB-KW"/>
</dbReference>
<keyword evidence="2" id="KW-0158">Chromosome</keyword>
<evidence type="ECO:0000259" key="3">
    <source>
        <dbReference type="Pfam" id="PF00125"/>
    </source>
</evidence>
<dbReference type="STRING" id="1168221.R7YVE7"/>
<dbReference type="GO" id="GO:0046982">
    <property type="term" value="F:protein heterodimerization activity"/>
    <property type="evidence" value="ECO:0007669"/>
    <property type="project" value="InterPro"/>
</dbReference>
<dbReference type="AlphaFoldDB" id="R7YVE7"/>
<dbReference type="SMART" id="SM00414">
    <property type="entry name" value="H2A"/>
    <property type="match status" value="1"/>
</dbReference>
<keyword evidence="5" id="KW-1185">Reference proteome</keyword>
<name>R7YVE7_CONA1</name>
<dbReference type="GO" id="GO:0005634">
    <property type="term" value="C:nucleus"/>
    <property type="evidence" value="ECO:0007669"/>
    <property type="project" value="UniProtKB-SubCell"/>
</dbReference>
<dbReference type="GeneID" id="19902376"/>
<comment type="subcellular location">
    <subcellularLocation>
        <location evidence="2">Nucleus</location>
    </subcellularLocation>
</comment>
<dbReference type="Gene3D" id="1.10.20.10">
    <property type="entry name" value="Histone, subunit A"/>
    <property type="match status" value="1"/>
</dbReference>
<evidence type="ECO:0000256" key="2">
    <source>
        <dbReference type="RuleBase" id="RU003767"/>
    </source>
</evidence>
<dbReference type="RefSeq" id="XP_007781140.1">
    <property type="nucleotide sequence ID" value="XM_007782950.1"/>
</dbReference>
<feature type="domain" description="Core Histone H2A/H2B/H3" evidence="3">
    <location>
        <begin position="6"/>
        <end position="61"/>
    </location>
</feature>
<keyword evidence="2" id="KW-0544">Nucleosome core</keyword>
<reference evidence="5" key="1">
    <citation type="submission" date="2012-06" db="EMBL/GenBank/DDBJ databases">
        <title>The genome sequence of Coniosporium apollinis CBS 100218.</title>
        <authorList>
            <consortium name="The Broad Institute Genome Sequencing Platform"/>
            <person name="Cuomo C."/>
            <person name="Gorbushina A."/>
            <person name="Noack S."/>
            <person name="Walker B."/>
            <person name="Young S.K."/>
            <person name="Zeng Q."/>
            <person name="Gargeya S."/>
            <person name="Fitzgerald M."/>
            <person name="Haas B."/>
            <person name="Abouelleil A."/>
            <person name="Alvarado L."/>
            <person name="Arachchi H.M."/>
            <person name="Berlin A.M."/>
            <person name="Chapman S.B."/>
            <person name="Goldberg J."/>
            <person name="Griggs A."/>
            <person name="Gujja S."/>
            <person name="Hansen M."/>
            <person name="Howarth C."/>
            <person name="Imamovic A."/>
            <person name="Larimer J."/>
            <person name="McCowan C."/>
            <person name="Montmayeur A."/>
            <person name="Murphy C."/>
            <person name="Neiman D."/>
            <person name="Pearson M."/>
            <person name="Priest M."/>
            <person name="Roberts A."/>
            <person name="Saif S."/>
            <person name="Shea T."/>
            <person name="Sisk P."/>
            <person name="Sykes S."/>
            <person name="Wortman J."/>
            <person name="Nusbaum C."/>
            <person name="Birren B."/>
        </authorList>
    </citation>
    <scope>NUCLEOTIDE SEQUENCE [LARGE SCALE GENOMIC DNA]</scope>
    <source>
        <strain evidence="5">CBS 100218</strain>
    </source>
</reference>
<keyword evidence="2" id="KW-0539">Nucleus</keyword>
<dbReference type="SUPFAM" id="SSF47113">
    <property type="entry name" value="Histone-fold"/>
    <property type="match status" value="1"/>
</dbReference>
<accession>R7YVE7</accession>
<dbReference type="PANTHER" id="PTHR23430">
    <property type="entry name" value="HISTONE H2A"/>
    <property type="match status" value="1"/>
</dbReference>
<dbReference type="EMBL" id="JH767576">
    <property type="protein sequence ID" value="EON65823.1"/>
    <property type="molecule type" value="Genomic_DNA"/>
</dbReference>
<dbReference type="InterPro" id="IPR009072">
    <property type="entry name" value="Histone-fold"/>
</dbReference>
<comment type="subunit">
    <text evidence="2">The nucleosome is a histone octamer containing two molecules each of H2A, H2B, H3 and H4 assembled in one H3-H4 heterotetramer and two H2A-H2B heterodimers. The octamer wraps approximately 147 bp of DNA.</text>
</comment>
<dbReference type="GO" id="GO:0000786">
    <property type="term" value="C:nucleosome"/>
    <property type="evidence" value="ECO:0007669"/>
    <property type="project" value="UniProtKB-KW"/>
</dbReference>